<dbReference type="AlphaFoldDB" id="A0A6I4NV08"/>
<evidence type="ECO:0000259" key="4">
    <source>
        <dbReference type="Pfam" id="PF20990"/>
    </source>
</evidence>
<feature type="transmembrane region" description="Helical" evidence="2">
    <location>
        <begin position="223"/>
        <end position="243"/>
    </location>
</feature>
<dbReference type="InterPro" id="IPR018702">
    <property type="entry name" value="DUF2207"/>
</dbReference>
<sequence>MGGPVRADLDDFSFASLDVDYTLTRDDEGASRLRVVETFVAVFPEYDQNRGMRRSIPDAYNGQPNEPALVSITDETGAPRPAEVTQEDGVFSMTSRAADYVHGAQTYVFTYDLENVTWTFEGGGQEFYWDVNGVDWAQPFGTMTATLHVGGDLAGSLTGEQSCYRGVQDATAQCAVEVAADGEGRAVTAAAAELGPYETMTIAVGFAPDTFVLFDTSYLGSGWGWAQALSFLALIGALGWAIIVRIRRLGDEPGRPTIIAEYEPPRQVDALEAAVLLGRQPKGIPAEVLEQAIVGSIRIVEGEKRFWGKAKLRVELVDPARADGDGTMLLRGLFRGAGPGAVYEFGNQDTRFSSAAQQILSSADAELKARGLRKTVPRGTRALPIAAAVGAAALTLVFGIAALSAWVDPLWPILGFIAAGILVFAIIAVVARRPLSAEGAEVRDHLRGLQEFIEWAEADRIRMLQSPTGAERVPIATDDPREMIKLYERLLPFAVVFGQEQQWADRLMVYYGETSTVPYWYFGASAFNASSFSSSIATLSSAATASSSTSGGSSGGGSAGGGGGGGGGGGV</sequence>
<protein>
    <submittedName>
        <fullName evidence="5">DUF2207 domain-containing protein</fullName>
    </submittedName>
</protein>
<dbReference type="Pfam" id="PF09972">
    <property type="entry name" value="DUF2207"/>
    <property type="match status" value="1"/>
</dbReference>
<evidence type="ECO:0000256" key="1">
    <source>
        <dbReference type="SAM" id="MobiDB-lite"/>
    </source>
</evidence>
<dbReference type="EMBL" id="WSTA01000018">
    <property type="protein sequence ID" value="MWB98073.1"/>
    <property type="molecule type" value="Genomic_DNA"/>
</dbReference>
<organism evidence="5 6">
    <name type="scientific">Agromyces seonyuensis</name>
    <dbReference type="NCBI Taxonomy" id="2662446"/>
    <lineage>
        <taxon>Bacteria</taxon>
        <taxon>Bacillati</taxon>
        <taxon>Actinomycetota</taxon>
        <taxon>Actinomycetes</taxon>
        <taxon>Micrococcales</taxon>
        <taxon>Microbacteriaceae</taxon>
        <taxon>Agromyces</taxon>
    </lineage>
</organism>
<evidence type="ECO:0000256" key="2">
    <source>
        <dbReference type="SAM" id="Phobius"/>
    </source>
</evidence>
<accession>A0A6I4NV08</accession>
<comment type="caution">
    <text evidence="5">The sequence shown here is derived from an EMBL/GenBank/DDBJ whole genome shotgun (WGS) entry which is preliminary data.</text>
</comment>
<name>A0A6I4NV08_9MICO</name>
<dbReference type="Pfam" id="PF20990">
    <property type="entry name" value="DUF2207_C"/>
    <property type="match status" value="1"/>
</dbReference>
<keyword evidence="6" id="KW-1185">Reference proteome</keyword>
<gene>
    <name evidence="5" type="ORF">GB864_05855</name>
</gene>
<feature type="compositionally biased region" description="Gly residues" evidence="1">
    <location>
        <begin position="552"/>
        <end position="571"/>
    </location>
</feature>
<feature type="domain" description="Predicted membrane protein YciQ-like C-terminal" evidence="4">
    <location>
        <begin position="261"/>
        <end position="507"/>
    </location>
</feature>
<keyword evidence="2" id="KW-0812">Transmembrane</keyword>
<evidence type="ECO:0000259" key="3">
    <source>
        <dbReference type="Pfam" id="PF09972"/>
    </source>
</evidence>
<feature type="region of interest" description="Disordered" evidence="1">
    <location>
        <begin position="545"/>
        <end position="571"/>
    </location>
</feature>
<feature type="transmembrane region" description="Helical" evidence="2">
    <location>
        <begin position="413"/>
        <end position="431"/>
    </location>
</feature>
<dbReference type="InterPro" id="IPR048389">
    <property type="entry name" value="YciQ-like_C"/>
</dbReference>
<feature type="domain" description="DUF2207" evidence="3">
    <location>
        <begin position="33"/>
        <end position="206"/>
    </location>
</feature>
<reference evidence="5 6" key="1">
    <citation type="submission" date="2019-12" db="EMBL/GenBank/DDBJ databases">
        <authorList>
            <person name="Kim Y.S."/>
        </authorList>
    </citation>
    <scope>NUCLEOTIDE SEQUENCE [LARGE SCALE GENOMIC DNA]</scope>
    <source>
        <strain evidence="5 6">MMS17-SY077</strain>
    </source>
</reference>
<keyword evidence="2" id="KW-0472">Membrane</keyword>
<proteinExistence type="predicted"/>
<feature type="transmembrane region" description="Helical" evidence="2">
    <location>
        <begin position="382"/>
        <end position="407"/>
    </location>
</feature>
<evidence type="ECO:0000313" key="5">
    <source>
        <dbReference type="EMBL" id="MWB98073.1"/>
    </source>
</evidence>
<dbReference type="Proteomes" id="UP000438182">
    <property type="component" value="Unassembled WGS sequence"/>
</dbReference>
<keyword evidence="2" id="KW-1133">Transmembrane helix</keyword>
<evidence type="ECO:0000313" key="6">
    <source>
        <dbReference type="Proteomes" id="UP000438182"/>
    </source>
</evidence>